<evidence type="ECO:0000256" key="1">
    <source>
        <dbReference type="SAM" id="MobiDB-lite"/>
    </source>
</evidence>
<gene>
    <name evidence="2" type="ORF">A2557_08875</name>
</gene>
<sequence length="244" mass="27976">MLIQFANVGFFPDQEFGLKRVSLELEWGKRYKITLANQDQMSGFLGILEGRYQVHRGRIYKARDYACHSDRLLLGDRVYKKKVGPFLTLESQPFLQFGGRRRAKRTLMEELRAYSLRHLQVYKLKGDERLKFALLSLGFQESGLILISQLFLRQLDGPMENFFTQLVQESRCALALVCHLQTPQEGLERWTGLANFLPLDLSQSEHGPTEVTDQTGQPQAEPSPPAPEDLERLPEKKGEPNPVD</sequence>
<protein>
    <recommendedName>
        <fullName evidence="4">ABC transporter domain-containing protein</fullName>
    </recommendedName>
</protein>
<evidence type="ECO:0000313" key="2">
    <source>
        <dbReference type="EMBL" id="OGH05074.1"/>
    </source>
</evidence>
<dbReference type="EMBL" id="MFNF01000001">
    <property type="protein sequence ID" value="OGH05074.1"/>
    <property type="molecule type" value="Genomic_DNA"/>
</dbReference>
<reference evidence="2 3" key="1">
    <citation type="journal article" date="2016" name="Nat. Commun.">
        <title>Thousands of microbial genomes shed light on interconnected biogeochemical processes in an aquifer system.</title>
        <authorList>
            <person name="Anantharaman K."/>
            <person name="Brown C.T."/>
            <person name="Hug L.A."/>
            <person name="Sharon I."/>
            <person name="Castelle C.J."/>
            <person name="Probst A.J."/>
            <person name="Thomas B.C."/>
            <person name="Singh A."/>
            <person name="Wilkins M.J."/>
            <person name="Karaoz U."/>
            <person name="Brodie E.L."/>
            <person name="Williams K.H."/>
            <person name="Hubbard S.S."/>
            <person name="Banfield J.F."/>
        </authorList>
    </citation>
    <scope>NUCLEOTIDE SEQUENCE [LARGE SCALE GENOMIC DNA]</scope>
</reference>
<feature type="region of interest" description="Disordered" evidence="1">
    <location>
        <begin position="201"/>
        <end position="244"/>
    </location>
</feature>
<feature type="compositionally biased region" description="Basic and acidic residues" evidence="1">
    <location>
        <begin position="229"/>
        <end position="244"/>
    </location>
</feature>
<comment type="caution">
    <text evidence="2">The sequence shown here is derived from an EMBL/GenBank/DDBJ whole genome shotgun (WGS) entry which is preliminary data.</text>
</comment>
<accession>A0A1F6H407</accession>
<dbReference type="Proteomes" id="UP000177583">
    <property type="component" value="Unassembled WGS sequence"/>
</dbReference>
<evidence type="ECO:0008006" key="4">
    <source>
        <dbReference type="Google" id="ProtNLM"/>
    </source>
</evidence>
<evidence type="ECO:0000313" key="3">
    <source>
        <dbReference type="Proteomes" id="UP000177583"/>
    </source>
</evidence>
<name>A0A1F6H407_9PROT</name>
<organism evidence="2 3">
    <name type="scientific">Candidatus Lambdaproteobacteria bacterium RIFOXYD2_FULL_56_26</name>
    <dbReference type="NCBI Taxonomy" id="1817773"/>
    <lineage>
        <taxon>Bacteria</taxon>
        <taxon>Pseudomonadati</taxon>
        <taxon>Pseudomonadota</taxon>
        <taxon>Candidatus Lambdaproteobacteria</taxon>
    </lineage>
</organism>
<dbReference type="AlphaFoldDB" id="A0A1F6H407"/>
<proteinExistence type="predicted"/>
<feature type="compositionally biased region" description="Polar residues" evidence="1">
    <location>
        <begin position="201"/>
        <end position="216"/>
    </location>
</feature>